<dbReference type="AlphaFoldDB" id="A0A5C3QLX4"/>
<name>A0A5C3QLX4_9AGAR</name>
<sequence length="258" mass="29159">MTFLSQSSSTMTTPRAHSTLTRMVTELHVGVCVPMRTLWMSPALSVLPRRWSWFLKCLPNVYTQTCYQLSRFGPTAVRHRLPQLRRSQKLFLGAITLRTGVALMTPPYTVSHPHMPTYKVMMTMKSRLGNGPHTRPKIQLFIETVCKIVFSRRVFSSRQFLGMVTHDRCSNARTPCTGHPQPLFKFRVQIRCSIGTVALVLPSRNLSILISRYRGTASPQYLRIFSFQSEGGKATASFSISCLTCSTLVLVHTKCPFA</sequence>
<evidence type="ECO:0000313" key="1">
    <source>
        <dbReference type="EMBL" id="TFL02527.1"/>
    </source>
</evidence>
<keyword evidence="2" id="KW-1185">Reference proteome</keyword>
<organism evidence="1 2">
    <name type="scientific">Pterulicium gracile</name>
    <dbReference type="NCBI Taxonomy" id="1884261"/>
    <lineage>
        <taxon>Eukaryota</taxon>
        <taxon>Fungi</taxon>
        <taxon>Dikarya</taxon>
        <taxon>Basidiomycota</taxon>
        <taxon>Agaricomycotina</taxon>
        <taxon>Agaricomycetes</taxon>
        <taxon>Agaricomycetidae</taxon>
        <taxon>Agaricales</taxon>
        <taxon>Pleurotineae</taxon>
        <taxon>Pterulaceae</taxon>
        <taxon>Pterulicium</taxon>
    </lineage>
</organism>
<gene>
    <name evidence="1" type="ORF">BDV98DRAFT_565967</name>
</gene>
<evidence type="ECO:0000313" key="2">
    <source>
        <dbReference type="Proteomes" id="UP000305067"/>
    </source>
</evidence>
<protein>
    <submittedName>
        <fullName evidence="1">Uncharacterized protein</fullName>
    </submittedName>
</protein>
<dbReference type="Proteomes" id="UP000305067">
    <property type="component" value="Unassembled WGS sequence"/>
</dbReference>
<proteinExistence type="predicted"/>
<reference evidence="1 2" key="1">
    <citation type="journal article" date="2019" name="Nat. Ecol. Evol.">
        <title>Megaphylogeny resolves global patterns of mushroom evolution.</title>
        <authorList>
            <person name="Varga T."/>
            <person name="Krizsan K."/>
            <person name="Foldi C."/>
            <person name="Dima B."/>
            <person name="Sanchez-Garcia M."/>
            <person name="Sanchez-Ramirez S."/>
            <person name="Szollosi G.J."/>
            <person name="Szarkandi J.G."/>
            <person name="Papp V."/>
            <person name="Albert L."/>
            <person name="Andreopoulos W."/>
            <person name="Angelini C."/>
            <person name="Antonin V."/>
            <person name="Barry K.W."/>
            <person name="Bougher N.L."/>
            <person name="Buchanan P."/>
            <person name="Buyck B."/>
            <person name="Bense V."/>
            <person name="Catcheside P."/>
            <person name="Chovatia M."/>
            <person name="Cooper J."/>
            <person name="Damon W."/>
            <person name="Desjardin D."/>
            <person name="Finy P."/>
            <person name="Geml J."/>
            <person name="Haridas S."/>
            <person name="Hughes K."/>
            <person name="Justo A."/>
            <person name="Karasinski D."/>
            <person name="Kautmanova I."/>
            <person name="Kiss B."/>
            <person name="Kocsube S."/>
            <person name="Kotiranta H."/>
            <person name="LaButti K.M."/>
            <person name="Lechner B.E."/>
            <person name="Liimatainen K."/>
            <person name="Lipzen A."/>
            <person name="Lukacs Z."/>
            <person name="Mihaltcheva S."/>
            <person name="Morgado L.N."/>
            <person name="Niskanen T."/>
            <person name="Noordeloos M.E."/>
            <person name="Ohm R.A."/>
            <person name="Ortiz-Santana B."/>
            <person name="Ovrebo C."/>
            <person name="Racz N."/>
            <person name="Riley R."/>
            <person name="Savchenko A."/>
            <person name="Shiryaev A."/>
            <person name="Soop K."/>
            <person name="Spirin V."/>
            <person name="Szebenyi C."/>
            <person name="Tomsovsky M."/>
            <person name="Tulloss R.E."/>
            <person name="Uehling J."/>
            <person name="Grigoriev I.V."/>
            <person name="Vagvolgyi C."/>
            <person name="Papp T."/>
            <person name="Martin F.M."/>
            <person name="Miettinen O."/>
            <person name="Hibbett D.S."/>
            <person name="Nagy L.G."/>
        </authorList>
    </citation>
    <scope>NUCLEOTIDE SEQUENCE [LARGE SCALE GENOMIC DNA]</scope>
    <source>
        <strain evidence="1 2">CBS 309.79</strain>
    </source>
</reference>
<accession>A0A5C3QLX4</accession>
<dbReference type="EMBL" id="ML178822">
    <property type="protein sequence ID" value="TFL02527.1"/>
    <property type="molecule type" value="Genomic_DNA"/>
</dbReference>